<reference evidence="1 2" key="1">
    <citation type="journal article" date="2023" name="Microb. Genom.">
        <title>Mesoterricola silvestris gen. nov., sp. nov., Mesoterricola sediminis sp. nov., Geothrix oryzae sp. nov., Geothrix edaphica sp. nov., Geothrix rubra sp. nov., and Geothrix limicola sp. nov., six novel members of Acidobacteriota isolated from soils.</title>
        <authorList>
            <person name="Weisberg A.J."/>
            <person name="Pearce E."/>
            <person name="Kramer C.G."/>
            <person name="Chang J.H."/>
            <person name="Clarke C.R."/>
        </authorList>
    </citation>
    <scope>NUCLEOTIDE SEQUENCE [LARGE SCALE GENOMIC DNA]</scope>
    <source>
        <strain evidence="1 2">ID09-01A</strain>
    </source>
</reference>
<keyword evidence="2" id="KW-1185">Reference proteome</keyword>
<dbReference type="RefSeq" id="WP_046703518.1">
    <property type="nucleotide sequence ID" value="NZ_JARAUS010000040.1"/>
</dbReference>
<accession>A0ABU4NHH5</accession>
<evidence type="ECO:0000313" key="1">
    <source>
        <dbReference type="EMBL" id="MDX3700895.1"/>
    </source>
</evidence>
<dbReference type="InterPro" id="IPR011990">
    <property type="entry name" value="TPR-like_helical_dom_sf"/>
</dbReference>
<protein>
    <submittedName>
        <fullName evidence="1">Uncharacterized protein</fullName>
    </submittedName>
</protein>
<evidence type="ECO:0000313" key="2">
    <source>
        <dbReference type="Proteomes" id="UP001271274"/>
    </source>
</evidence>
<dbReference type="Proteomes" id="UP001271274">
    <property type="component" value="Unassembled WGS sequence"/>
</dbReference>
<dbReference type="Gene3D" id="1.25.40.10">
    <property type="entry name" value="Tetratricopeptide repeat domain"/>
    <property type="match status" value="1"/>
</dbReference>
<organism evidence="1 2">
    <name type="scientific">Streptomyces europaeiscabiei</name>
    <dbReference type="NCBI Taxonomy" id="146819"/>
    <lineage>
        <taxon>Bacteria</taxon>
        <taxon>Bacillati</taxon>
        <taxon>Actinomycetota</taxon>
        <taxon>Actinomycetes</taxon>
        <taxon>Kitasatosporales</taxon>
        <taxon>Streptomycetaceae</taxon>
        <taxon>Streptomyces</taxon>
    </lineage>
</organism>
<sequence>MHGGAVERSLRSYEQCLGRCAAALRPHPRRAPGRPGAGTAFADEAAALAWADTEAANLLFLAGSGAHGPLGTTRTLDLIHVLFPYLHDRGRVRDLERRTRHAATLARSSGDAASEARALGHLASARYSAGRVRQALHLLDEAVELSEHPP</sequence>
<comment type="caution">
    <text evidence="1">The sequence shown here is derived from an EMBL/GenBank/DDBJ whole genome shotgun (WGS) entry which is preliminary data.</text>
</comment>
<dbReference type="EMBL" id="JARAYU010000004">
    <property type="protein sequence ID" value="MDX3700895.1"/>
    <property type="molecule type" value="Genomic_DNA"/>
</dbReference>
<proteinExistence type="predicted"/>
<gene>
    <name evidence="1" type="ORF">PV662_14180</name>
</gene>
<name>A0ABU4NHH5_9ACTN</name>